<evidence type="ECO:0000313" key="2">
    <source>
        <dbReference type="EMBL" id="MEY9451127.1"/>
    </source>
</evidence>
<protein>
    <submittedName>
        <fullName evidence="2">Uncharacterized protein</fullName>
    </submittedName>
</protein>
<gene>
    <name evidence="2" type="ORF">ABIG07_000075</name>
</gene>
<proteinExistence type="predicted"/>
<sequence>MRIRLNDRPATPHDNGALVKDTCGHRVSPSGPADAITNPDYRIVMTSAFCGFGKTLIQKQTDISEARRTRPAHLAYAARMGSTASPVAGTRITMHIRKAPP</sequence>
<dbReference type="EMBL" id="JBGBZJ010000001">
    <property type="protein sequence ID" value="MEY9451127.1"/>
    <property type="molecule type" value="Genomic_DNA"/>
</dbReference>
<feature type="region of interest" description="Disordered" evidence="1">
    <location>
        <begin position="1"/>
        <end position="35"/>
    </location>
</feature>
<evidence type="ECO:0000256" key="1">
    <source>
        <dbReference type="SAM" id="MobiDB-lite"/>
    </source>
</evidence>
<organism evidence="2 3">
    <name type="scientific">Bradyrhizobium ottawaense</name>
    <dbReference type="NCBI Taxonomy" id="931866"/>
    <lineage>
        <taxon>Bacteria</taxon>
        <taxon>Pseudomonadati</taxon>
        <taxon>Pseudomonadota</taxon>
        <taxon>Alphaproteobacteria</taxon>
        <taxon>Hyphomicrobiales</taxon>
        <taxon>Nitrobacteraceae</taxon>
        <taxon>Bradyrhizobium</taxon>
    </lineage>
</organism>
<evidence type="ECO:0000313" key="3">
    <source>
        <dbReference type="Proteomes" id="UP001565369"/>
    </source>
</evidence>
<reference evidence="2 3" key="1">
    <citation type="submission" date="2024-07" db="EMBL/GenBank/DDBJ databases">
        <title>Genomic Encyclopedia of Type Strains, Phase V (KMG-V): Genome sequencing to study the core and pangenomes of soil and plant-associated prokaryotes.</title>
        <authorList>
            <person name="Whitman W."/>
        </authorList>
    </citation>
    <scope>NUCLEOTIDE SEQUENCE [LARGE SCALE GENOMIC DNA]</scope>
    <source>
        <strain evidence="2 3">USDA 152</strain>
    </source>
</reference>
<accession>A0ABV4FIG9</accession>
<name>A0ABV4FIG9_9BRAD</name>
<dbReference type="Proteomes" id="UP001565369">
    <property type="component" value="Unassembled WGS sequence"/>
</dbReference>
<keyword evidence="3" id="KW-1185">Reference proteome</keyword>
<comment type="caution">
    <text evidence="2">The sequence shown here is derived from an EMBL/GenBank/DDBJ whole genome shotgun (WGS) entry which is preliminary data.</text>
</comment>
<feature type="compositionally biased region" description="Basic and acidic residues" evidence="1">
    <location>
        <begin position="1"/>
        <end position="11"/>
    </location>
</feature>